<dbReference type="PANTHER" id="PTHR31751">
    <property type="entry name" value="SI:CH211-108C17.2-RELATED-RELATED"/>
    <property type="match status" value="1"/>
</dbReference>
<gene>
    <name evidence="2" type="ORF">HPB52_000672</name>
</gene>
<comment type="caution">
    <text evidence="2">The sequence shown here is derived from an EMBL/GenBank/DDBJ whole genome shotgun (WGS) entry which is preliminary data.</text>
</comment>
<evidence type="ECO:0000313" key="2">
    <source>
        <dbReference type="EMBL" id="KAH7981667.1"/>
    </source>
</evidence>
<reference evidence="2" key="2">
    <citation type="submission" date="2021-09" db="EMBL/GenBank/DDBJ databases">
        <authorList>
            <person name="Jia N."/>
            <person name="Wang J."/>
            <person name="Shi W."/>
            <person name="Du L."/>
            <person name="Sun Y."/>
            <person name="Zhan W."/>
            <person name="Jiang J."/>
            <person name="Wang Q."/>
            <person name="Zhang B."/>
            <person name="Ji P."/>
            <person name="Sakyi L.B."/>
            <person name="Cui X."/>
            <person name="Yuan T."/>
            <person name="Jiang B."/>
            <person name="Yang W."/>
            <person name="Lam T.T.-Y."/>
            <person name="Chang Q."/>
            <person name="Ding S."/>
            <person name="Wang X."/>
            <person name="Zhu J."/>
            <person name="Ruan X."/>
            <person name="Zhao L."/>
            <person name="Wei J."/>
            <person name="Que T."/>
            <person name="Du C."/>
            <person name="Cheng J."/>
            <person name="Dai P."/>
            <person name="Han X."/>
            <person name="Huang E."/>
            <person name="Gao Y."/>
            <person name="Liu J."/>
            <person name="Shao H."/>
            <person name="Ye R."/>
            <person name="Li L."/>
            <person name="Wei W."/>
            <person name="Wang X."/>
            <person name="Wang C."/>
            <person name="Huo Q."/>
            <person name="Li W."/>
            <person name="Guo W."/>
            <person name="Chen H."/>
            <person name="Chen S."/>
            <person name="Zhou L."/>
            <person name="Zhou L."/>
            <person name="Ni X."/>
            <person name="Tian J."/>
            <person name="Zhou Y."/>
            <person name="Sheng Y."/>
            <person name="Liu T."/>
            <person name="Pan Y."/>
            <person name="Xia L."/>
            <person name="Li J."/>
            <person name="Zhao F."/>
            <person name="Cao W."/>
        </authorList>
    </citation>
    <scope>NUCLEOTIDE SEQUENCE</scope>
    <source>
        <strain evidence="2">Rsan-2018</strain>
        <tissue evidence="2">Larvae</tissue>
    </source>
</reference>
<dbReference type="VEuPathDB" id="VectorBase:RSAN_045752"/>
<proteinExistence type="predicted"/>
<feature type="region of interest" description="Disordered" evidence="1">
    <location>
        <begin position="1"/>
        <end position="26"/>
    </location>
</feature>
<protein>
    <submittedName>
        <fullName evidence="2">Uncharacterized protein</fullName>
    </submittedName>
</protein>
<dbReference type="PANTHER" id="PTHR31751:SF42">
    <property type="entry name" value="PROTEIN CBG10204"/>
    <property type="match status" value="1"/>
</dbReference>
<accession>A0A9D4QG41</accession>
<evidence type="ECO:0000256" key="1">
    <source>
        <dbReference type="SAM" id="MobiDB-lite"/>
    </source>
</evidence>
<name>A0A9D4QG41_RHISA</name>
<dbReference type="EMBL" id="JABSTV010001245">
    <property type="protein sequence ID" value="KAH7981667.1"/>
    <property type="molecule type" value="Genomic_DNA"/>
</dbReference>
<evidence type="ECO:0000313" key="3">
    <source>
        <dbReference type="Proteomes" id="UP000821837"/>
    </source>
</evidence>
<organism evidence="2 3">
    <name type="scientific">Rhipicephalus sanguineus</name>
    <name type="common">Brown dog tick</name>
    <name type="synonym">Ixodes sanguineus</name>
    <dbReference type="NCBI Taxonomy" id="34632"/>
    <lineage>
        <taxon>Eukaryota</taxon>
        <taxon>Metazoa</taxon>
        <taxon>Ecdysozoa</taxon>
        <taxon>Arthropoda</taxon>
        <taxon>Chelicerata</taxon>
        <taxon>Arachnida</taxon>
        <taxon>Acari</taxon>
        <taxon>Parasitiformes</taxon>
        <taxon>Ixodida</taxon>
        <taxon>Ixodoidea</taxon>
        <taxon>Ixodidae</taxon>
        <taxon>Rhipicephalinae</taxon>
        <taxon>Rhipicephalus</taxon>
        <taxon>Rhipicephalus</taxon>
    </lineage>
</organism>
<sequence>MCSPMTNSEVTELTDSSTSDAEVGNSNVSSDFNATDLGMADVDGAILFTGSNPKKVLRLLSTIGVVVPKLRLFFVIQSALLFPSVYKLWTDQQKHLLEASEPLSLAGDGRCDSPGFSAKYLTYTFIDASRDVILHTELVQVNEVGNSVRMELEGLKRGLQFLLDMDQCIFQACTPTV</sequence>
<reference evidence="2" key="1">
    <citation type="journal article" date="2020" name="Cell">
        <title>Large-Scale Comparative Analyses of Tick Genomes Elucidate Their Genetic Diversity and Vector Capacities.</title>
        <authorList>
            <consortium name="Tick Genome and Microbiome Consortium (TIGMIC)"/>
            <person name="Jia N."/>
            <person name="Wang J."/>
            <person name="Shi W."/>
            <person name="Du L."/>
            <person name="Sun Y."/>
            <person name="Zhan W."/>
            <person name="Jiang J.F."/>
            <person name="Wang Q."/>
            <person name="Zhang B."/>
            <person name="Ji P."/>
            <person name="Bell-Sakyi L."/>
            <person name="Cui X.M."/>
            <person name="Yuan T.T."/>
            <person name="Jiang B.G."/>
            <person name="Yang W.F."/>
            <person name="Lam T.T."/>
            <person name="Chang Q.C."/>
            <person name="Ding S.J."/>
            <person name="Wang X.J."/>
            <person name="Zhu J.G."/>
            <person name="Ruan X.D."/>
            <person name="Zhao L."/>
            <person name="Wei J.T."/>
            <person name="Ye R.Z."/>
            <person name="Que T.C."/>
            <person name="Du C.H."/>
            <person name="Zhou Y.H."/>
            <person name="Cheng J.X."/>
            <person name="Dai P.F."/>
            <person name="Guo W.B."/>
            <person name="Han X.H."/>
            <person name="Huang E.J."/>
            <person name="Li L.F."/>
            <person name="Wei W."/>
            <person name="Gao Y.C."/>
            <person name="Liu J.Z."/>
            <person name="Shao H.Z."/>
            <person name="Wang X."/>
            <person name="Wang C.C."/>
            <person name="Yang T.C."/>
            <person name="Huo Q.B."/>
            <person name="Li W."/>
            <person name="Chen H.Y."/>
            <person name="Chen S.E."/>
            <person name="Zhou L.G."/>
            <person name="Ni X.B."/>
            <person name="Tian J.H."/>
            <person name="Sheng Y."/>
            <person name="Liu T."/>
            <person name="Pan Y.S."/>
            <person name="Xia L.Y."/>
            <person name="Li J."/>
            <person name="Zhao F."/>
            <person name="Cao W.C."/>
        </authorList>
    </citation>
    <scope>NUCLEOTIDE SEQUENCE</scope>
    <source>
        <strain evidence="2">Rsan-2018</strain>
    </source>
</reference>
<dbReference type="Proteomes" id="UP000821837">
    <property type="component" value="Chromosome 1"/>
</dbReference>
<dbReference type="AlphaFoldDB" id="A0A9D4QG41"/>
<keyword evidence="3" id="KW-1185">Reference proteome</keyword>